<keyword evidence="2" id="KW-1185">Reference proteome</keyword>
<dbReference type="RefSeq" id="WP_109682317.1">
    <property type="nucleotide sequence ID" value="NZ_QGGP01000004.1"/>
</dbReference>
<evidence type="ECO:0000313" key="1">
    <source>
        <dbReference type="EMBL" id="PWK18493.1"/>
    </source>
</evidence>
<dbReference type="AlphaFoldDB" id="A0A316DP07"/>
<accession>A0A316DP07</accession>
<dbReference type="OrthoDB" id="1240928at2"/>
<dbReference type="Proteomes" id="UP000245430">
    <property type="component" value="Unassembled WGS sequence"/>
</dbReference>
<gene>
    <name evidence="1" type="ORF">LX78_01799</name>
</gene>
<proteinExistence type="predicted"/>
<protein>
    <submittedName>
        <fullName evidence="1">Uncharacterized protein</fullName>
    </submittedName>
</protein>
<dbReference type="EMBL" id="QGGP01000004">
    <property type="protein sequence ID" value="PWK18493.1"/>
    <property type="molecule type" value="Genomic_DNA"/>
</dbReference>
<reference evidence="1 2" key="1">
    <citation type="submission" date="2018-05" db="EMBL/GenBank/DDBJ databases">
        <title>Genomic Encyclopedia of Archaeal and Bacterial Type Strains, Phase II (KMG-II): from individual species to whole genera.</title>
        <authorList>
            <person name="Goeker M."/>
        </authorList>
    </citation>
    <scope>NUCLEOTIDE SEQUENCE [LARGE SCALE GENOMIC DNA]</scope>
    <source>
        <strain evidence="1 2">DSM 22637</strain>
    </source>
</reference>
<name>A0A316DP07_9FLAO</name>
<organism evidence="1 2">
    <name type="scientific">Xanthomarina spongicola</name>
    <dbReference type="NCBI Taxonomy" id="570520"/>
    <lineage>
        <taxon>Bacteria</taxon>
        <taxon>Pseudomonadati</taxon>
        <taxon>Bacteroidota</taxon>
        <taxon>Flavobacteriia</taxon>
        <taxon>Flavobacteriales</taxon>
        <taxon>Flavobacteriaceae</taxon>
        <taxon>Xanthomarina</taxon>
    </lineage>
</organism>
<sequence>MWIKEPEAQLKESLHDHVNFLYKENNIFIMDNHLAAGWSWLNIVNPENSHYFIHIDKHFDLLDFPTTIKKEILDKGINIKDLTFQEYLDLKQHGNNGDSWPMFRWDNYILNLKLAYPNLYKETYFATFQDGNKVDDFIDNEVEFLELITEIDYWIKNKNDSGWIVNLDIDYFFNHINDKRVQILTDEVVRQLATNIKKVLNKIEVLTICLSPECCGGWDKSMHIMSIISEVLNLKFIEELNKKTTYNNV</sequence>
<comment type="caution">
    <text evidence="1">The sequence shown here is derived from an EMBL/GenBank/DDBJ whole genome shotgun (WGS) entry which is preliminary data.</text>
</comment>
<evidence type="ECO:0000313" key="2">
    <source>
        <dbReference type="Proteomes" id="UP000245430"/>
    </source>
</evidence>